<dbReference type="Proteomes" id="UP000326939">
    <property type="component" value="Chromosome 10"/>
</dbReference>
<dbReference type="AlphaFoldDB" id="A0A5N5L692"/>
<evidence type="ECO:0000313" key="1">
    <source>
        <dbReference type="EMBL" id="KAB5537611.1"/>
    </source>
</evidence>
<gene>
    <name evidence="1" type="ORF">DKX38_015144</name>
</gene>
<organism evidence="1 2">
    <name type="scientific">Salix brachista</name>
    <dbReference type="NCBI Taxonomy" id="2182728"/>
    <lineage>
        <taxon>Eukaryota</taxon>
        <taxon>Viridiplantae</taxon>
        <taxon>Streptophyta</taxon>
        <taxon>Embryophyta</taxon>
        <taxon>Tracheophyta</taxon>
        <taxon>Spermatophyta</taxon>
        <taxon>Magnoliopsida</taxon>
        <taxon>eudicotyledons</taxon>
        <taxon>Gunneridae</taxon>
        <taxon>Pentapetalae</taxon>
        <taxon>rosids</taxon>
        <taxon>fabids</taxon>
        <taxon>Malpighiales</taxon>
        <taxon>Salicaceae</taxon>
        <taxon>Saliceae</taxon>
        <taxon>Salix</taxon>
    </lineage>
</organism>
<name>A0A5N5L692_9ROSI</name>
<comment type="caution">
    <text evidence="1">The sequence shown here is derived from an EMBL/GenBank/DDBJ whole genome shotgun (WGS) entry which is preliminary data.</text>
</comment>
<sequence>MNAIQAFKPQVLYSLGEGHSRNQETSQAYLRGVTSWQVQPDFHAGEYSHSQVKSLVVVGMDDMYEPYKQK</sequence>
<keyword evidence="2" id="KW-1185">Reference proteome</keyword>
<proteinExistence type="predicted"/>
<accession>A0A5N5L692</accession>
<reference evidence="2" key="1">
    <citation type="journal article" date="2019" name="Gigascience">
        <title>De novo genome assembly of the endangered Acer yangbiense, a plant species with extremely small populations endemic to Yunnan Province, China.</title>
        <authorList>
            <person name="Yang J."/>
            <person name="Wariss H.M."/>
            <person name="Tao L."/>
            <person name="Zhang R."/>
            <person name="Yun Q."/>
            <person name="Hollingsworth P."/>
            <person name="Dao Z."/>
            <person name="Luo G."/>
            <person name="Guo H."/>
            <person name="Ma Y."/>
            <person name="Sun W."/>
        </authorList>
    </citation>
    <scope>NUCLEOTIDE SEQUENCE [LARGE SCALE GENOMIC DNA]</scope>
    <source>
        <strain evidence="2">cv. br00</strain>
    </source>
</reference>
<evidence type="ECO:0000313" key="2">
    <source>
        <dbReference type="Proteomes" id="UP000326939"/>
    </source>
</evidence>
<dbReference type="EMBL" id="VDCV01000010">
    <property type="protein sequence ID" value="KAB5537611.1"/>
    <property type="molecule type" value="Genomic_DNA"/>
</dbReference>
<protein>
    <submittedName>
        <fullName evidence="1">Uncharacterized protein</fullName>
    </submittedName>
</protein>